<dbReference type="PANTHER" id="PTHR43347">
    <property type="entry name" value="ACYL-COA SYNTHETASE"/>
    <property type="match status" value="1"/>
</dbReference>
<evidence type="ECO:0000259" key="3">
    <source>
        <dbReference type="Pfam" id="PF13193"/>
    </source>
</evidence>
<accession>A0ABQ5V3K5</accession>
<dbReference type="Proteomes" id="UP001161390">
    <property type="component" value="Unassembled WGS sequence"/>
</dbReference>
<gene>
    <name evidence="5" type="primary">prpE</name>
    <name evidence="5" type="ORF">GCM10007854_30380</name>
</gene>
<dbReference type="Pfam" id="PF16177">
    <property type="entry name" value="ACAS_N"/>
    <property type="match status" value="1"/>
</dbReference>
<comment type="similarity">
    <text evidence="1">Belongs to the ATP-dependent AMP-binding enzyme family.</text>
</comment>
<evidence type="ECO:0000313" key="5">
    <source>
        <dbReference type="EMBL" id="GLQ22083.1"/>
    </source>
</evidence>
<dbReference type="EMBL" id="BSNJ01000010">
    <property type="protein sequence ID" value="GLQ22083.1"/>
    <property type="molecule type" value="Genomic_DNA"/>
</dbReference>
<feature type="domain" description="AMP-dependent synthetase/ligase" evidence="2">
    <location>
        <begin position="60"/>
        <end position="445"/>
    </location>
</feature>
<evidence type="ECO:0000259" key="2">
    <source>
        <dbReference type="Pfam" id="PF00501"/>
    </source>
</evidence>
<dbReference type="Pfam" id="PF00501">
    <property type="entry name" value="AMP-binding"/>
    <property type="match status" value="1"/>
</dbReference>
<dbReference type="PANTHER" id="PTHR43347:SF3">
    <property type="entry name" value="ACYL-COA SYNTHETASE SHORT-CHAIN FAMILY MEMBER 3, MITOCHONDRIAL"/>
    <property type="match status" value="1"/>
</dbReference>
<sequence length="626" mass="69500">MSTAQDFIRYSLESPEAFWQEQADLIHWETPFTQVRDLSSPPFSRYYVGGRTNLCYNAVDRHAEERPDASALILVSGETGDEQVFTFSELQAHVEAVAALLSKQGVRRGETVLLYLPMIPEAVFAMLACARIGAIHCVVFGGFASGALADRIDDIKPKLILSADAGLRSGRVIDYRSLLNEALDTAKATVERVLIVNRGFLEDLQMQAPRDQDYAATLKATPQKHHPIEWLPSEAPSYVLHTSGTTGKPKGVQRDTGGHAVALCASMKYVYDGRPGETFWATSDIGWVVGHSYIVYGPLLRGMATLLYEGSPIHPDPGIWWRTIERHQPAVVFSSPTAMRLFQTQDPDHINQYDLSSIRRFFLAGEPLDEATARWTAEHVNPTIYDHCWQTETGWPMIAPLPGIEEHPLKWGSPSFNAYGYDLRIIDEETGEDRPDGEKGMLACRWPLPPGSMTTIWGDDERFKATYFRTYETGMHYLTFDYAIRDADGYFFLLGRSDDVINVAGHRLGTREIEEAICAHSDIAEAAVVGASDPVKGQTPVAFVVPTRPVKEDSALVSELRTVVESELGAFARPSRLIIVDGLPKTRSGKVLRRALLSLVEGKDPGHLPTIDDPEVIAKIRTLMSE</sequence>
<dbReference type="Gene3D" id="3.30.300.30">
    <property type="match status" value="1"/>
</dbReference>
<dbReference type="Pfam" id="PF13193">
    <property type="entry name" value="AMP-binding_C"/>
    <property type="match status" value="1"/>
</dbReference>
<dbReference type="InterPro" id="IPR020845">
    <property type="entry name" value="AMP-binding_CS"/>
</dbReference>
<dbReference type="InterPro" id="IPR012694">
    <property type="entry name" value="Propion_PrpE"/>
</dbReference>
<evidence type="ECO:0000313" key="6">
    <source>
        <dbReference type="Proteomes" id="UP001161390"/>
    </source>
</evidence>
<reference evidence="5" key="2">
    <citation type="submission" date="2023-01" db="EMBL/GenBank/DDBJ databases">
        <title>Draft genome sequence of Algimonas porphyrae strain NBRC 108216.</title>
        <authorList>
            <person name="Sun Q."/>
            <person name="Mori K."/>
        </authorList>
    </citation>
    <scope>NUCLEOTIDE SEQUENCE</scope>
    <source>
        <strain evidence="5">NBRC 108216</strain>
    </source>
</reference>
<dbReference type="SUPFAM" id="SSF56801">
    <property type="entry name" value="Acetyl-CoA synthetase-like"/>
    <property type="match status" value="1"/>
</dbReference>
<dbReference type="RefSeq" id="WP_284374334.1">
    <property type="nucleotide sequence ID" value="NZ_BSNJ01000010.1"/>
</dbReference>
<name>A0ABQ5V3K5_9PROT</name>
<keyword evidence="5" id="KW-0436">Ligase</keyword>
<feature type="domain" description="AMP-binding enzyme C-terminal" evidence="3">
    <location>
        <begin position="512"/>
        <end position="590"/>
    </location>
</feature>
<feature type="domain" description="Acetyl-coenzyme A synthetase N-terminal" evidence="4">
    <location>
        <begin position="5"/>
        <end position="58"/>
    </location>
</feature>
<dbReference type="Gene3D" id="3.40.50.12780">
    <property type="entry name" value="N-terminal domain of ligase-like"/>
    <property type="match status" value="1"/>
</dbReference>
<proteinExistence type="inferred from homology"/>
<keyword evidence="6" id="KW-1185">Reference proteome</keyword>
<evidence type="ECO:0000256" key="1">
    <source>
        <dbReference type="ARBA" id="ARBA00006432"/>
    </source>
</evidence>
<dbReference type="InterPro" id="IPR042099">
    <property type="entry name" value="ANL_N_sf"/>
</dbReference>
<dbReference type="InterPro" id="IPR045851">
    <property type="entry name" value="AMP-bd_C_sf"/>
</dbReference>
<dbReference type="InterPro" id="IPR032387">
    <property type="entry name" value="ACAS_N"/>
</dbReference>
<evidence type="ECO:0000259" key="4">
    <source>
        <dbReference type="Pfam" id="PF16177"/>
    </source>
</evidence>
<protein>
    <submittedName>
        <fullName evidence="5">Propionate--CoA ligase</fullName>
    </submittedName>
</protein>
<dbReference type="GO" id="GO:0016874">
    <property type="term" value="F:ligase activity"/>
    <property type="evidence" value="ECO:0007669"/>
    <property type="project" value="UniProtKB-KW"/>
</dbReference>
<comment type="caution">
    <text evidence="5">The sequence shown here is derived from an EMBL/GenBank/DDBJ whole genome shotgun (WGS) entry which is preliminary data.</text>
</comment>
<dbReference type="InterPro" id="IPR025110">
    <property type="entry name" value="AMP-bd_C"/>
</dbReference>
<dbReference type="PROSITE" id="PS00455">
    <property type="entry name" value="AMP_BINDING"/>
    <property type="match status" value="1"/>
</dbReference>
<organism evidence="5 6">
    <name type="scientific">Algimonas porphyrae</name>
    <dbReference type="NCBI Taxonomy" id="1128113"/>
    <lineage>
        <taxon>Bacteria</taxon>
        <taxon>Pseudomonadati</taxon>
        <taxon>Pseudomonadota</taxon>
        <taxon>Alphaproteobacteria</taxon>
        <taxon>Maricaulales</taxon>
        <taxon>Robiginitomaculaceae</taxon>
        <taxon>Algimonas</taxon>
    </lineage>
</organism>
<dbReference type="NCBIfam" id="TIGR02316">
    <property type="entry name" value="propion_prpE"/>
    <property type="match status" value="1"/>
</dbReference>
<reference evidence="5" key="1">
    <citation type="journal article" date="2014" name="Int. J. Syst. Evol. Microbiol.">
        <title>Complete genome of a new Firmicutes species belonging to the dominant human colonic microbiota ('Ruminococcus bicirculans') reveals two chromosomes and a selective capacity to utilize plant glucans.</title>
        <authorList>
            <consortium name="NISC Comparative Sequencing Program"/>
            <person name="Wegmann U."/>
            <person name="Louis P."/>
            <person name="Goesmann A."/>
            <person name="Henrissat B."/>
            <person name="Duncan S.H."/>
            <person name="Flint H.J."/>
        </authorList>
    </citation>
    <scope>NUCLEOTIDE SEQUENCE</scope>
    <source>
        <strain evidence="5">NBRC 108216</strain>
    </source>
</reference>
<dbReference type="InterPro" id="IPR000873">
    <property type="entry name" value="AMP-dep_synth/lig_dom"/>
</dbReference>